<keyword evidence="6" id="KW-1185">Reference proteome</keyword>
<dbReference type="SUPFAM" id="SSF48431">
    <property type="entry name" value="Lipovitellin-phosvitin complex, superhelical domain"/>
    <property type="match status" value="1"/>
</dbReference>
<evidence type="ECO:0000256" key="2">
    <source>
        <dbReference type="ARBA" id="ARBA00023157"/>
    </source>
</evidence>
<protein>
    <submittedName>
        <fullName evidence="5">Vitellogenin-2</fullName>
    </submittedName>
</protein>
<evidence type="ECO:0000313" key="5">
    <source>
        <dbReference type="EMBL" id="ETE65340.1"/>
    </source>
</evidence>
<feature type="non-terminal residue" evidence="5">
    <location>
        <position position="1"/>
    </location>
</feature>
<comment type="caution">
    <text evidence="5">The sequence shown here is derived from an EMBL/GenBank/DDBJ whole genome shotgun (WGS) entry which is preliminary data.</text>
</comment>
<keyword evidence="2" id="KW-1015">Disulfide bond</keyword>
<proteinExistence type="predicted"/>
<gene>
    <name evidence="5" type="primary">VTG2</name>
    <name evidence="5" type="ORF">L345_08887</name>
</gene>
<dbReference type="GO" id="GO:0005319">
    <property type="term" value="F:lipid transporter activity"/>
    <property type="evidence" value="ECO:0007669"/>
    <property type="project" value="InterPro"/>
</dbReference>
<dbReference type="GO" id="GO:0071391">
    <property type="term" value="P:cellular response to estrogen stimulus"/>
    <property type="evidence" value="ECO:0007669"/>
    <property type="project" value="TreeGrafter"/>
</dbReference>
<dbReference type="Pfam" id="PF01347">
    <property type="entry name" value="Vitellogenin_N"/>
    <property type="match status" value="1"/>
</dbReference>
<dbReference type="InterPro" id="IPR050733">
    <property type="entry name" value="Vitellogenin/Apolipophorin"/>
</dbReference>
<evidence type="ECO:0000259" key="4">
    <source>
        <dbReference type="Pfam" id="PF01347"/>
    </source>
</evidence>
<evidence type="ECO:0000256" key="1">
    <source>
        <dbReference type="ARBA" id="ARBA00022761"/>
    </source>
</evidence>
<accession>V8NTE7</accession>
<name>V8NTE7_OPHHA</name>
<sequence length="272" mass="30499">MSSEDIELEPIEPRMLTSRERFIQGTSAFVTKVKRDNKCDLITQVKSEQVFEFPVGGEDATGYMRAQKILLISCAHAGNLITVKFIKDKAVSGELAYSDLIWLLPTTFHFANPDTLKVEETAKVTAPLHNSLTEAVREKEENKIALFLKAIANAGQIISLKQVKLLCETAKYPEYIQVIAIQTLAQISKQDPTKVQGFFLQIFMDVSRCEAVRIMACIVLLDSAPPQPVVIAMANAMLYEDNLHIASFVYSHMKAITKIRDLAYYNLTTHIN</sequence>
<dbReference type="Gene3D" id="1.25.10.20">
    <property type="entry name" value="Vitellinogen, superhelical"/>
    <property type="match status" value="1"/>
</dbReference>
<dbReference type="Proteomes" id="UP000018936">
    <property type="component" value="Unassembled WGS sequence"/>
</dbReference>
<keyword evidence="1" id="KW-0758">Storage protein</keyword>
<dbReference type="EMBL" id="AZIM01001914">
    <property type="protein sequence ID" value="ETE65340.1"/>
    <property type="molecule type" value="Genomic_DNA"/>
</dbReference>
<dbReference type="AlphaFoldDB" id="V8NTE7"/>
<dbReference type="PANTHER" id="PTHR23345:SF15">
    <property type="entry name" value="VITELLOGENIN 1-RELATED"/>
    <property type="match status" value="1"/>
</dbReference>
<organism evidence="5 6">
    <name type="scientific">Ophiophagus hannah</name>
    <name type="common">King cobra</name>
    <name type="synonym">Naja hannah</name>
    <dbReference type="NCBI Taxonomy" id="8665"/>
    <lineage>
        <taxon>Eukaryota</taxon>
        <taxon>Metazoa</taxon>
        <taxon>Chordata</taxon>
        <taxon>Craniata</taxon>
        <taxon>Vertebrata</taxon>
        <taxon>Euteleostomi</taxon>
        <taxon>Lepidosauria</taxon>
        <taxon>Squamata</taxon>
        <taxon>Bifurcata</taxon>
        <taxon>Unidentata</taxon>
        <taxon>Episquamata</taxon>
        <taxon>Toxicofera</taxon>
        <taxon>Serpentes</taxon>
        <taxon>Colubroidea</taxon>
        <taxon>Elapidae</taxon>
        <taxon>Elapinae</taxon>
        <taxon>Ophiophagus</taxon>
    </lineage>
</organism>
<dbReference type="PANTHER" id="PTHR23345">
    <property type="entry name" value="VITELLOGENIN-RELATED"/>
    <property type="match status" value="1"/>
</dbReference>
<dbReference type="InterPro" id="IPR011030">
    <property type="entry name" value="Lipovitellin_superhlx_dom"/>
</dbReference>
<evidence type="ECO:0000313" key="6">
    <source>
        <dbReference type="Proteomes" id="UP000018936"/>
    </source>
</evidence>
<keyword evidence="3" id="KW-0325">Glycoprotein</keyword>
<feature type="domain" description="Vitellogenin" evidence="4">
    <location>
        <begin position="120"/>
        <end position="254"/>
    </location>
</feature>
<dbReference type="GO" id="GO:0045735">
    <property type="term" value="F:nutrient reservoir activity"/>
    <property type="evidence" value="ECO:0007669"/>
    <property type="project" value="UniProtKB-KW"/>
</dbReference>
<dbReference type="OrthoDB" id="9034630at2759"/>
<evidence type="ECO:0000256" key="3">
    <source>
        <dbReference type="ARBA" id="ARBA00023180"/>
    </source>
</evidence>
<dbReference type="InterPro" id="IPR001747">
    <property type="entry name" value="Vitellogenin_N"/>
</dbReference>
<reference evidence="5 6" key="1">
    <citation type="journal article" date="2013" name="Proc. Natl. Acad. Sci. U.S.A.">
        <title>The king cobra genome reveals dynamic gene evolution and adaptation in the snake venom system.</title>
        <authorList>
            <person name="Vonk F.J."/>
            <person name="Casewell N.R."/>
            <person name="Henkel C.V."/>
            <person name="Heimberg A.M."/>
            <person name="Jansen H.J."/>
            <person name="McCleary R.J."/>
            <person name="Kerkkamp H.M."/>
            <person name="Vos R.A."/>
            <person name="Guerreiro I."/>
            <person name="Calvete J.J."/>
            <person name="Wuster W."/>
            <person name="Woods A.E."/>
            <person name="Logan J.M."/>
            <person name="Harrison R.A."/>
            <person name="Castoe T.A."/>
            <person name="de Koning A.P."/>
            <person name="Pollock D.D."/>
            <person name="Yandell M."/>
            <person name="Calderon D."/>
            <person name="Renjifo C."/>
            <person name="Currier R.B."/>
            <person name="Salgado D."/>
            <person name="Pla D."/>
            <person name="Sanz L."/>
            <person name="Hyder A.S."/>
            <person name="Ribeiro J.M."/>
            <person name="Arntzen J.W."/>
            <person name="van den Thillart G.E."/>
            <person name="Boetzer M."/>
            <person name="Pirovano W."/>
            <person name="Dirks R.P."/>
            <person name="Spaink H.P."/>
            <person name="Duboule D."/>
            <person name="McGlinn E."/>
            <person name="Kini R.M."/>
            <person name="Richardson M.K."/>
        </authorList>
    </citation>
    <scope>NUCLEOTIDE SEQUENCE</scope>
    <source>
        <tissue evidence="5">Blood</tissue>
    </source>
</reference>
<dbReference type="GO" id="GO:0032355">
    <property type="term" value="P:response to estradiol"/>
    <property type="evidence" value="ECO:0007669"/>
    <property type="project" value="TreeGrafter"/>
</dbReference>